<keyword evidence="1" id="KW-0812">Transmembrane</keyword>
<organism evidence="2 3">
    <name type="scientific">Bursaphelenchus okinawaensis</name>
    <dbReference type="NCBI Taxonomy" id="465554"/>
    <lineage>
        <taxon>Eukaryota</taxon>
        <taxon>Metazoa</taxon>
        <taxon>Ecdysozoa</taxon>
        <taxon>Nematoda</taxon>
        <taxon>Chromadorea</taxon>
        <taxon>Rhabditida</taxon>
        <taxon>Tylenchina</taxon>
        <taxon>Tylenchomorpha</taxon>
        <taxon>Aphelenchoidea</taxon>
        <taxon>Aphelenchoididae</taxon>
        <taxon>Bursaphelenchus</taxon>
    </lineage>
</organism>
<dbReference type="EMBL" id="CAJFDH010000004">
    <property type="protein sequence ID" value="CAD5221711.1"/>
    <property type="molecule type" value="Genomic_DNA"/>
</dbReference>
<evidence type="ECO:0000313" key="2">
    <source>
        <dbReference type="EMBL" id="CAD5221711.1"/>
    </source>
</evidence>
<reference evidence="2" key="1">
    <citation type="submission" date="2020-09" db="EMBL/GenBank/DDBJ databases">
        <authorList>
            <person name="Kikuchi T."/>
        </authorList>
    </citation>
    <scope>NUCLEOTIDE SEQUENCE</scope>
    <source>
        <strain evidence="2">SH1</strain>
    </source>
</reference>
<proteinExistence type="predicted"/>
<dbReference type="Proteomes" id="UP000783686">
    <property type="component" value="Unassembled WGS sequence"/>
</dbReference>
<comment type="caution">
    <text evidence="2">The sequence shown here is derived from an EMBL/GenBank/DDBJ whole genome shotgun (WGS) entry which is preliminary data.</text>
</comment>
<name>A0A811KYC0_9BILA</name>
<accession>A0A811KYC0</accession>
<evidence type="ECO:0000313" key="3">
    <source>
        <dbReference type="Proteomes" id="UP000614601"/>
    </source>
</evidence>
<sequence length="283" mass="32539">MAYSNPACKPVPVVTTPINGVVLIIKYLFFITSFVWQATVRLCNYFEIRLIPRYFSIQLEAPLLRKVSKLLAVHDHLKDGSTFSGRLSQVVQAAQYQPRRKMATFRSTRRNIFELQSLLELILPMFGEYPWNQLVPNAGLNMAVLCGLIRKLLKEDESLATQPKTVTAAVTDDYHRWCSVLEVEHLTFGLSDMVEEVLFNYRFHMNRNGKMSGFDKLPTEIQCMIMQKVHVPLSQQFIRDDKKALRRVWYGNENKRADKAAFLANFVRINAKTATVAKAVLLH</sequence>
<evidence type="ECO:0000256" key="1">
    <source>
        <dbReference type="SAM" id="Phobius"/>
    </source>
</evidence>
<protein>
    <submittedName>
        <fullName evidence="2">Uncharacterized protein</fullName>
    </submittedName>
</protein>
<feature type="transmembrane region" description="Helical" evidence="1">
    <location>
        <begin position="20"/>
        <end position="43"/>
    </location>
</feature>
<gene>
    <name evidence="2" type="ORF">BOKJ2_LOCUS9581</name>
</gene>
<dbReference type="EMBL" id="CAJFCW020000004">
    <property type="protein sequence ID" value="CAG9115344.1"/>
    <property type="molecule type" value="Genomic_DNA"/>
</dbReference>
<dbReference type="AlphaFoldDB" id="A0A811KYC0"/>
<dbReference type="OrthoDB" id="10356412at2759"/>
<keyword evidence="1" id="KW-1133">Transmembrane helix</keyword>
<dbReference type="Proteomes" id="UP000614601">
    <property type="component" value="Unassembled WGS sequence"/>
</dbReference>
<keyword evidence="1" id="KW-0472">Membrane</keyword>
<keyword evidence="3" id="KW-1185">Reference proteome</keyword>